<dbReference type="Gene3D" id="3.40.630.30">
    <property type="match status" value="1"/>
</dbReference>
<feature type="domain" description="N-acetyltransferase" evidence="3">
    <location>
        <begin position="5"/>
        <end position="151"/>
    </location>
</feature>
<dbReference type="Pfam" id="PF00583">
    <property type="entry name" value="Acetyltransf_1"/>
    <property type="match status" value="1"/>
</dbReference>
<keyword evidence="1 4" id="KW-0808">Transferase</keyword>
<dbReference type="GO" id="GO:0016746">
    <property type="term" value="F:acyltransferase activity"/>
    <property type="evidence" value="ECO:0007669"/>
    <property type="project" value="UniProtKB-KW"/>
</dbReference>
<keyword evidence="5" id="KW-1185">Reference proteome</keyword>
<keyword evidence="2 4" id="KW-0012">Acyltransferase</keyword>
<evidence type="ECO:0000256" key="2">
    <source>
        <dbReference type="ARBA" id="ARBA00023315"/>
    </source>
</evidence>
<protein>
    <submittedName>
        <fullName evidence="4">GNAT family N-acetyltransferase</fullName>
        <ecNumber evidence="4">2.3.-.-</ecNumber>
    </submittedName>
</protein>
<dbReference type="CDD" id="cd04301">
    <property type="entry name" value="NAT_SF"/>
    <property type="match status" value="1"/>
</dbReference>
<dbReference type="InterPro" id="IPR016181">
    <property type="entry name" value="Acyl_CoA_acyltransferase"/>
</dbReference>
<gene>
    <name evidence="4" type="ORF">ACFQ1M_07290</name>
</gene>
<dbReference type="PANTHER" id="PTHR10545:SF29">
    <property type="entry name" value="GH14572P-RELATED"/>
    <property type="match status" value="1"/>
</dbReference>
<dbReference type="InterPro" id="IPR051016">
    <property type="entry name" value="Diverse_Substrate_AcTransf"/>
</dbReference>
<evidence type="ECO:0000256" key="1">
    <source>
        <dbReference type="ARBA" id="ARBA00022679"/>
    </source>
</evidence>
<sequence>MRIAPTIRFATKEDILQIVELCEAHADYEKAVYDAEGKVQLLGKALFGPSPKFFCLVADKEGTLVGYATYMKQFSTWDAAAYVYMDCLYLKEYVRGLGIGAKFIDRIRDEGKKIGCDTMQWQTPTFNVRAINFYERLGAHSKTKERFFLDI</sequence>
<dbReference type="EMBL" id="JBHTJH010000004">
    <property type="protein sequence ID" value="MFD0862006.1"/>
    <property type="molecule type" value="Genomic_DNA"/>
</dbReference>
<dbReference type="InterPro" id="IPR000182">
    <property type="entry name" value="GNAT_dom"/>
</dbReference>
<proteinExistence type="predicted"/>
<evidence type="ECO:0000313" key="5">
    <source>
        <dbReference type="Proteomes" id="UP001596978"/>
    </source>
</evidence>
<reference evidence="5" key="1">
    <citation type="journal article" date="2019" name="Int. J. Syst. Evol. Microbiol.">
        <title>The Global Catalogue of Microorganisms (GCM) 10K type strain sequencing project: providing services to taxonomists for standard genome sequencing and annotation.</title>
        <authorList>
            <consortium name="The Broad Institute Genomics Platform"/>
            <consortium name="The Broad Institute Genome Sequencing Center for Infectious Disease"/>
            <person name="Wu L."/>
            <person name="Ma J."/>
        </authorList>
    </citation>
    <scope>NUCLEOTIDE SEQUENCE [LARGE SCALE GENOMIC DNA]</scope>
    <source>
        <strain evidence="5">CCUG 62952</strain>
    </source>
</reference>
<dbReference type="EC" id="2.3.-.-" evidence="4"/>
<dbReference type="PROSITE" id="PS51186">
    <property type="entry name" value="GNAT"/>
    <property type="match status" value="1"/>
</dbReference>
<name>A0ABW3CZ93_9FLAO</name>
<evidence type="ECO:0000259" key="3">
    <source>
        <dbReference type="PROSITE" id="PS51186"/>
    </source>
</evidence>
<dbReference type="SUPFAM" id="SSF55729">
    <property type="entry name" value="Acyl-CoA N-acyltransferases (Nat)"/>
    <property type="match status" value="1"/>
</dbReference>
<evidence type="ECO:0000313" key="4">
    <source>
        <dbReference type="EMBL" id="MFD0862006.1"/>
    </source>
</evidence>
<comment type="caution">
    <text evidence="4">The sequence shown here is derived from an EMBL/GenBank/DDBJ whole genome shotgun (WGS) entry which is preliminary data.</text>
</comment>
<dbReference type="RefSeq" id="WP_386406093.1">
    <property type="nucleotide sequence ID" value="NZ_JBHTJH010000004.1"/>
</dbReference>
<accession>A0ABW3CZ93</accession>
<organism evidence="4 5">
    <name type="scientific">Sungkyunkwania multivorans</name>
    <dbReference type="NCBI Taxonomy" id="1173618"/>
    <lineage>
        <taxon>Bacteria</taxon>
        <taxon>Pseudomonadati</taxon>
        <taxon>Bacteroidota</taxon>
        <taxon>Flavobacteriia</taxon>
        <taxon>Flavobacteriales</taxon>
        <taxon>Flavobacteriaceae</taxon>
        <taxon>Sungkyunkwania</taxon>
    </lineage>
</organism>
<dbReference type="PANTHER" id="PTHR10545">
    <property type="entry name" value="DIAMINE N-ACETYLTRANSFERASE"/>
    <property type="match status" value="1"/>
</dbReference>
<dbReference type="Proteomes" id="UP001596978">
    <property type="component" value="Unassembled WGS sequence"/>
</dbReference>